<accession>A0ABN5NLN6</accession>
<feature type="transmembrane region" description="Helical" evidence="1">
    <location>
        <begin position="21"/>
        <end position="37"/>
    </location>
</feature>
<feature type="transmembrane region" description="Helical" evidence="1">
    <location>
        <begin position="122"/>
        <end position="146"/>
    </location>
</feature>
<protein>
    <submittedName>
        <fullName evidence="2">Uncharacterized protein</fullName>
    </submittedName>
</protein>
<dbReference type="Proteomes" id="UP000256971">
    <property type="component" value="Chromosome"/>
</dbReference>
<reference evidence="2 3" key="1">
    <citation type="submission" date="2018-08" db="EMBL/GenBank/DDBJ databases">
        <title>Complete genome sequence of type strain Thalassospira indica MCCC 1A01103T, isolated from isolated from deep seawater of the Indian Ocean.</title>
        <authorList>
            <person name="Liu Y."/>
        </authorList>
    </citation>
    <scope>NUCLEOTIDE SEQUENCE [LARGE SCALE GENOMIC DNA]</scope>
    <source>
        <strain evidence="2 3">PB8BT</strain>
    </source>
</reference>
<feature type="transmembrane region" description="Helical" evidence="1">
    <location>
        <begin position="57"/>
        <end position="75"/>
    </location>
</feature>
<gene>
    <name evidence="2" type="ORF">DY252_21185</name>
</gene>
<evidence type="ECO:0000313" key="2">
    <source>
        <dbReference type="EMBL" id="AXO16466.1"/>
    </source>
</evidence>
<name>A0ABN5NLN6_9PROT</name>
<sequence>MTDSATQDGTRSEVLSTRARKTILWANIAMIAMIVIHDSDHVRQAANWCYTISAQLWLVNVSVYVPSLIALALLWRGKGAGVATMINGLLVGAAFSEVHLWRPSIPVWGIWNDNFFILGVDWISWTILALTVLVGALVSAAGAYALGLQWAARQGG</sequence>
<evidence type="ECO:0000313" key="3">
    <source>
        <dbReference type="Proteomes" id="UP000256971"/>
    </source>
</evidence>
<keyword evidence="3" id="KW-1185">Reference proteome</keyword>
<dbReference type="EMBL" id="CP031555">
    <property type="protein sequence ID" value="AXO16466.1"/>
    <property type="molecule type" value="Genomic_DNA"/>
</dbReference>
<dbReference type="RefSeq" id="WP_082923593.1">
    <property type="nucleotide sequence ID" value="NZ_CP031555.1"/>
</dbReference>
<keyword evidence="1" id="KW-1133">Transmembrane helix</keyword>
<evidence type="ECO:0000256" key="1">
    <source>
        <dbReference type="SAM" id="Phobius"/>
    </source>
</evidence>
<proteinExistence type="predicted"/>
<keyword evidence="1" id="KW-0472">Membrane</keyword>
<keyword evidence="1" id="KW-0812">Transmembrane</keyword>
<feature type="transmembrane region" description="Helical" evidence="1">
    <location>
        <begin position="82"/>
        <end position="102"/>
    </location>
</feature>
<organism evidence="2 3">
    <name type="scientific">Thalassospira indica</name>
    <dbReference type="NCBI Taxonomy" id="1891279"/>
    <lineage>
        <taxon>Bacteria</taxon>
        <taxon>Pseudomonadati</taxon>
        <taxon>Pseudomonadota</taxon>
        <taxon>Alphaproteobacteria</taxon>
        <taxon>Rhodospirillales</taxon>
        <taxon>Thalassospiraceae</taxon>
        <taxon>Thalassospira</taxon>
    </lineage>
</organism>